<feature type="chain" id="PRO_5046857374" evidence="2">
    <location>
        <begin position="24"/>
        <end position="341"/>
    </location>
</feature>
<keyword evidence="4" id="KW-1185">Reference proteome</keyword>
<reference evidence="3 4" key="1">
    <citation type="journal article" date="2021" name="Sci. Rep.">
        <title>The distribution of antibiotic resistance genes in chicken gut microbiota commensals.</title>
        <authorList>
            <person name="Juricova H."/>
            <person name="Matiasovicova J."/>
            <person name="Kubasova T."/>
            <person name="Cejkova D."/>
            <person name="Rychlik I."/>
        </authorList>
    </citation>
    <scope>NUCLEOTIDE SEQUENCE [LARGE SCALE GENOMIC DNA]</scope>
    <source>
        <strain evidence="3 4">An564</strain>
    </source>
</reference>
<comment type="caution">
    <text evidence="3">The sequence shown here is derived from an EMBL/GenBank/DDBJ whole genome shotgun (WGS) entry which is preliminary data.</text>
</comment>
<feature type="region of interest" description="Disordered" evidence="1">
    <location>
        <begin position="318"/>
        <end position="341"/>
    </location>
</feature>
<evidence type="ECO:0000313" key="3">
    <source>
        <dbReference type="EMBL" id="MBM6922742.1"/>
    </source>
</evidence>
<proteinExistence type="predicted"/>
<feature type="compositionally biased region" description="Basic and acidic residues" evidence="1">
    <location>
        <begin position="332"/>
        <end position="341"/>
    </location>
</feature>
<organism evidence="3 4">
    <name type="scientific">Hydrogenoanaerobacterium saccharovorans</name>
    <dbReference type="NCBI Taxonomy" id="474960"/>
    <lineage>
        <taxon>Bacteria</taxon>
        <taxon>Bacillati</taxon>
        <taxon>Bacillota</taxon>
        <taxon>Clostridia</taxon>
        <taxon>Eubacteriales</taxon>
        <taxon>Oscillospiraceae</taxon>
        <taxon>Hydrogenoanaerobacterium</taxon>
    </lineage>
</organism>
<keyword evidence="2" id="KW-0732">Signal</keyword>
<accession>A0ABS2GK48</accession>
<feature type="signal peptide" evidence="2">
    <location>
        <begin position="1"/>
        <end position="23"/>
    </location>
</feature>
<evidence type="ECO:0000313" key="4">
    <source>
        <dbReference type="Proteomes" id="UP000724149"/>
    </source>
</evidence>
<name>A0ABS2GK48_9FIRM</name>
<protein>
    <submittedName>
        <fullName evidence="3">Uncharacterized protein</fullName>
    </submittedName>
</protein>
<dbReference type="EMBL" id="JACSNR010000002">
    <property type="protein sequence ID" value="MBM6922742.1"/>
    <property type="molecule type" value="Genomic_DNA"/>
</dbReference>
<sequence length="341" mass="37422">MKKIFALALAALMTAGMTTVAFAATTAEVNLAKDTDTSMFVDDNDDGKFASGEERYEVQAGQAVTFSKPDGGKKVALPLYDKNGTAIDDKDAIKGYKVKADWKVGDLDEKPVIELVKIDNNYIYAVTFTLPEAADVKATDLAGEISVYKNSSDLKDTNANKDYITVKIGGDYGYAEDTLYGWGDLKDAEIVVFKTALTGGTGLEGEETLTFGDFEFEVDVTGQGKLNLKNNVDFNKEFAAMYDYANIDFITFEKEPTFNKNGTAYIYADEDAYIYEVTADGAKEIKGLKWDEDYEAWTFKTRTLKSYAISDVELTEKTATEDKDDASSTTDGGKKNPDTGR</sequence>
<dbReference type="Proteomes" id="UP000724149">
    <property type="component" value="Unassembled WGS sequence"/>
</dbReference>
<evidence type="ECO:0000256" key="2">
    <source>
        <dbReference type="SAM" id="SignalP"/>
    </source>
</evidence>
<dbReference type="RefSeq" id="WP_204719830.1">
    <property type="nucleotide sequence ID" value="NZ_JACSNR010000002.1"/>
</dbReference>
<gene>
    <name evidence="3" type="ORF">H9X81_03415</name>
</gene>
<evidence type="ECO:0000256" key="1">
    <source>
        <dbReference type="SAM" id="MobiDB-lite"/>
    </source>
</evidence>